<proteinExistence type="predicted"/>
<evidence type="ECO:0000313" key="1">
    <source>
        <dbReference type="EMBL" id="SAL52682.1"/>
    </source>
</evidence>
<accession>A0A658R6A2</accession>
<dbReference type="Proteomes" id="UP000198263">
    <property type="component" value="Unassembled WGS sequence"/>
</dbReference>
<dbReference type="RefSeq" id="WP_087129182.1">
    <property type="nucleotide sequence ID" value="NZ_FCNV02000030.1"/>
</dbReference>
<protein>
    <submittedName>
        <fullName evidence="1">Uncharacterized protein</fullName>
    </submittedName>
</protein>
<gene>
    <name evidence="1" type="ORF">AWB72_05626</name>
</gene>
<evidence type="ECO:0000313" key="2">
    <source>
        <dbReference type="Proteomes" id="UP000198263"/>
    </source>
</evidence>
<organism evidence="1 2">
    <name type="scientific">Caballeronia concitans</name>
    <dbReference type="NCBI Taxonomy" id="1777133"/>
    <lineage>
        <taxon>Bacteria</taxon>
        <taxon>Pseudomonadati</taxon>
        <taxon>Pseudomonadota</taxon>
        <taxon>Betaproteobacteria</taxon>
        <taxon>Burkholderiales</taxon>
        <taxon>Burkholderiaceae</taxon>
        <taxon>Caballeronia</taxon>
    </lineage>
</organism>
<keyword evidence="2" id="KW-1185">Reference proteome</keyword>
<sequence length="99" mass="10396">MTTTPSFDPPAEVIAALQALDDLVIEVEVNSQDLHSIEAAVLKVEAAIDATVACYRGHPLIESTVAAIKAECRAGLYEQADATQAARNPGIGSNKPTLH</sequence>
<dbReference type="EMBL" id="FCNV02000030">
    <property type="protein sequence ID" value="SAL52682.1"/>
    <property type="molecule type" value="Genomic_DNA"/>
</dbReference>
<name>A0A658R6A2_9BURK</name>
<dbReference type="OrthoDB" id="9100635at2"/>
<comment type="caution">
    <text evidence="1">The sequence shown here is derived from an EMBL/GenBank/DDBJ whole genome shotgun (WGS) entry which is preliminary data.</text>
</comment>
<dbReference type="AlphaFoldDB" id="A0A658R6A2"/>
<reference evidence="1 2" key="1">
    <citation type="submission" date="2016-01" db="EMBL/GenBank/DDBJ databases">
        <authorList>
            <person name="Peeters C."/>
        </authorList>
    </citation>
    <scope>NUCLEOTIDE SEQUENCE [LARGE SCALE GENOMIC DNA]</scope>
    <source>
        <strain evidence="1">LMG 29315</strain>
    </source>
</reference>